<name>A0A4Q7KDR4_9PSEU</name>
<proteinExistence type="predicted"/>
<keyword evidence="2" id="KW-1185">Reference proteome</keyword>
<reference evidence="1 2" key="1">
    <citation type="submission" date="2019-02" db="EMBL/GenBank/DDBJ databases">
        <title>Genomic Encyclopedia of Type Strains, Phase IV (KMG-IV): sequencing the most valuable type-strain genomes for metagenomic binning, comparative biology and taxonomic classification.</title>
        <authorList>
            <person name="Goeker M."/>
        </authorList>
    </citation>
    <scope>NUCLEOTIDE SEQUENCE [LARGE SCALE GENOMIC DNA]</scope>
    <source>
        <strain evidence="1 2">DSM 101727</strain>
    </source>
</reference>
<protein>
    <submittedName>
        <fullName evidence="1">HEAT repeat protein</fullName>
    </submittedName>
</protein>
<evidence type="ECO:0000313" key="1">
    <source>
        <dbReference type="EMBL" id="RZS29749.1"/>
    </source>
</evidence>
<dbReference type="Pfam" id="PF13646">
    <property type="entry name" value="HEAT_2"/>
    <property type="match status" value="1"/>
</dbReference>
<gene>
    <name evidence="1" type="ORF">EV193_1183</name>
</gene>
<dbReference type="SUPFAM" id="SSF48371">
    <property type="entry name" value="ARM repeat"/>
    <property type="match status" value="1"/>
</dbReference>
<dbReference type="Proteomes" id="UP000294257">
    <property type="component" value="Unassembled WGS sequence"/>
</dbReference>
<evidence type="ECO:0000313" key="2">
    <source>
        <dbReference type="Proteomes" id="UP000294257"/>
    </source>
</evidence>
<organism evidence="1 2">
    <name type="scientific">Herbihabitans rhizosphaerae</name>
    <dbReference type="NCBI Taxonomy" id="1872711"/>
    <lineage>
        <taxon>Bacteria</taxon>
        <taxon>Bacillati</taxon>
        <taxon>Actinomycetota</taxon>
        <taxon>Actinomycetes</taxon>
        <taxon>Pseudonocardiales</taxon>
        <taxon>Pseudonocardiaceae</taxon>
        <taxon>Herbihabitans</taxon>
    </lineage>
</organism>
<comment type="caution">
    <text evidence="1">The sequence shown here is derived from an EMBL/GenBank/DDBJ whole genome shotgun (WGS) entry which is preliminary data.</text>
</comment>
<dbReference type="SMART" id="SM00567">
    <property type="entry name" value="EZ_HEAT"/>
    <property type="match status" value="2"/>
</dbReference>
<dbReference type="AlphaFoldDB" id="A0A4Q7KDR4"/>
<dbReference type="EMBL" id="SGWQ01000018">
    <property type="protein sequence ID" value="RZS29749.1"/>
    <property type="molecule type" value="Genomic_DNA"/>
</dbReference>
<dbReference type="InterPro" id="IPR011989">
    <property type="entry name" value="ARM-like"/>
</dbReference>
<dbReference type="InterPro" id="IPR004155">
    <property type="entry name" value="PBS_lyase_HEAT"/>
</dbReference>
<sequence length="495" mass="53441">MSGDYWRVFDALVAESPPDLVPAVLDRYRREPADRPFLMHLLRRLDGADELLPRLLSDVDGQHAATLLSELTRRGVPVPAGEIARLLGDAEAARAATAAAGLSGDRSLTSALRPLLADPPLRSAAAMALGRLGATECTGDLTDLLGIVEPREHEMIVVAIERMGDPAAVPALLARLLHAPDSTAWGLHHALSVLTGREPLVPLYDNESTYAANVRAAWSTVDASGPAVGDVELIDRARARLTVDQGSGVVSIDYDPTTPGSSWPRWGRSLFVRERRVYGLGSDCGTCEAFLHLAGWPADRASGLAGDLREALADVPALTPELIDAARPLCAGLRTGHYLVTLTDLDLVPVTAVESSWLTRRDEPQWLGAQHFQLRAPIPGEVPSFGVIAPTQPLDDLAPDTVETHTEAIRAGARPAAVALSWADQRHVEGEHTERFLFGVVLDGHHKLTAYTRLGIPARTLLLTRVEDCWGPPGDRGRWHDELTAPLRVGQRRRA</sequence>
<dbReference type="InterPro" id="IPR016024">
    <property type="entry name" value="ARM-type_fold"/>
</dbReference>
<dbReference type="Gene3D" id="1.25.10.10">
    <property type="entry name" value="Leucine-rich Repeat Variant"/>
    <property type="match status" value="1"/>
</dbReference>
<accession>A0A4Q7KDR4</accession>